<dbReference type="InterPro" id="IPR005349">
    <property type="entry name" value="TMEM14"/>
</dbReference>
<evidence type="ECO:0000256" key="6">
    <source>
        <dbReference type="SAM" id="Phobius"/>
    </source>
</evidence>
<dbReference type="EMBL" id="QEAP01000704">
    <property type="protein sequence ID" value="TPX59877.1"/>
    <property type="molecule type" value="Genomic_DNA"/>
</dbReference>
<dbReference type="GO" id="GO:0016020">
    <property type="term" value="C:membrane"/>
    <property type="evidence" value="ECO:0007669"/>
    <property type="project" value="UniProtKB-SubCell"/>
</dbReference>
<keyword evidence="8" id="KW-1185">Reference proteome</keyword>
<comment type="similarity">
    <text evidence="2">Belongs to the TMEM14 family.</text>
</comment>
<comment type="subcellular location">
    <subcellularLocation>
        <location evidence="1">Membrane</location>
    </subcellularLocation>
</comment>
<sequence>MEATNAFLARRNLPQLPKHTDQLGLSPYPAYALSAACFASSIAALRNTPGWAGTVPLVAFAGAFGMSGYATTIDKENGPSMATAWGSVYLFFFGREAIKAMRPGPLLLTAGVAGSTHTAFPSHYSHTNKQVSPELPAYVLGSICAAGGTMGFVKGKSVPSLVAGLTCAGLYAIAGSRVAASKPYGAEIAVSVSLLLLAMMGKKAVTKKAPVAIVMSGVGLIGAIFYLNQLLSAGGRVKKI</sequence>
<feature type="transmembrane region" description="Helical" evidence="6">
    <location>
        <begin position="52"/>
        <end position="71"/>
    </location>
</feature>
<evidence type="ECO:0000256" key="1">
    <source>
        <dbReference type="ARBA" id="ARBA00004370"/>
    </source>
</evidence>
<dbReference type="Gene3D" id="1.10.10.1740">
    <property type="entry name" value="Transmembrane protein 14-like"/>
    <property type="match status" value="1"/>
</dbReference>
<keyword evidence="5 6" id="KW-0472">Membrane</keyword>
<feature type="transmembrane region" description="Helical" evidence="6">
    <location>
        <begin position="160"/>
        <end position="178"/>
    </location>
</feature>
<evidence type="ECO:0000256" key="2">
    <source>
        <dbReference type="ARBA" id="ARBA00007590"/>
    </source>
</evidence>
<dbReference type="OrthoDB" id="5554402at2759"/>
<keyword evidence="4 6" id="KW-1133">Transmembrane helix</keyword>
<dbReference type="Proteomes" id="UP000320333">
    <property type="component" value="Unassembled WGS sequence"/>
</dbReference>
<dbReference type="Pfam" id="PF03647">
    <property type="entry name" value="Tmemb_14"/>
    <property type="match status" value="1"/>
</dbReference>
<evidence type="ECO:0000313" key="8">
    <source>
        <dbReference type="Proteomes" id="UP000320333"/>
    </source>
</evidence>
<organism evidence="7 8">
    <name type="scientific">Chytriomyces confervae</name>
    <dbReference type="NCBI Taxonomy" id="246404"/>
    <lineage>
        <taxon>Eukaryota</taxon>
        <taxon>Fungi</taxon>
        <taxon>Fungi incertae sedis</taxon>
        <taxon>Chytridiomycota</taxon>
        <taxon>Chytridiomycota incertae sedis</taxon>
        <taxon>Chytridiomycetes</taxon>
        <taxon>Chytridiales</taxon>
        <taxon>Chytriomycetaceae</taxon>
        <taxon>Chytriomyces</taxon>
    </lineage>
</organism>
<gene>
    <name evidence="7" type="ORF">CcCBS67573_g09046</name>
</gene>
<feature type="transmembrane region" description="Helical" evidence="6">
    <location>
        <begin position="184"/>
        <end position="202"/>
    </location>
</feature>
<comment type="caution">
    <text evidence="7">The sequence shown here is derived from an EMBL/GenBank/DDBJ whole genome shotgun (WGS) entry which is preliminary data.</text>
</comment>
<feature type="transmembrane region" description="Helical" evidence="6">
    <location>
        <begin position="209"/>
        <end position="227"/>
    </location>
</feature>
<reference evidence="7 8" key="1">
    <citation type="journal article" date="2019" name="Sci. Rep.">
        <title>Comparative genomics of chytrid fungi reveal insights into the obligate biotrophic and pathogenic lifestyle of Synchytrium endobioticum.</title>
        <authorList>
            <person name="van de Vossenberg B.T.L.H."/>
            <person name="Warris S."/>
            <person name="Nguyen H.D.T."/>
            <person name="van Gent-Pelzer M.P.E."/>
            <person name="Joly D.L."/>
            <person name="van de Geest H.C."/>
            <person name="Bonants P.J.M."/>
            <person name="Smith D.S."/>
            <person name="Levesque C.A."/>
            <person name="van der Lee T.A.J."/>
        </authorList>
    </citation>
    <scope>NUCLEOTIDE SEQUENCE [LARGE SCALE GENOMIC DNA]</scope>
    <source>
        <strain evidence="7 8">CBS 675.73</strain>
    </source>
</reference>
<accession>A0A507E915</accession>
<evidence type="ECO:0000256" key="4">
    <source>
        <dbReference type="ARBA" id="ARBA00022989"/>
    </source>
</evidence>
<proteinExistence type="inferred from homology"/>
<evidence type="ECO:0000313" key="7">
    <source>
        <dbReference type="EMBL" id="TPX59877.1"/>
    </source>
</evidence>
<dbReference type="Pfam" id="PF10315">
    <property type="entry name" value="Aim19"/>
    <property type="match status" value="1"/>
</dbReference>
<evidence type="ECO:0000256" key="3">
    <source>
        <dbReference type="ARBA" id="ARBA00022692"/>
    </source>
</evidence>
<name>A0A507E915_9FUNG</name>
<dbReference type="InterPro" id="IPR019419">
    <property type="entry name" value="AIM19"/>
</dbReference>
<protein>
    <submittedName>
        <fullName evidence="7">Uncharacterized protein</fullName>
    </submittedName>
</protein>
<keyword evidence="3 6" id="KW-0812">Transmembrane</keyword>
<dbReference type="InterPro" id="IPR044890">
    <property type="entry name" value="TMEM14_sf"/>
</dbReference>
<evidence type="ECO:0000256" key="5">
    <source>
        <dbReference type="ARBA" id="ARBA00023136"/>
    </source>
</evidence>
<dbReference type="AlphaFoldDB" id="A0A507E915"/>